<dbReference type="EMBL" id="JAVKPK010000041">
    <property type="protein sequence ID" value="MDR7666215.1"/>
    <property type="molecule type" value="Genomic_DNA"/>
</dbReference>
<sequence>MAYDNWIGHALIAIISLMLIIYVLTTGAMLRGRIKRSSGNIFTLHKKGGIYFGAFILGLFIYGLWIRLQHGESILSSVHGKLGLIILLIMIVQLFLSLVFKNRARYRGLHKMMGYALAPILIIDASWGLHNGVVGGTKSLVLLHSISGGLSALVLVWIIVETLYPTDRSLARARIASYLAALLLTTGCWIVGGYNYLTVYGSQVKPVILAGPHPWAHEVVMEAKEHIFVFLPIIAFALSITLFVLDRDAFLDDTKLRRALTITACLALFMVLLMFLMGAVISNDGKSGLGALK</sequence>
<feature type="transmembrane region" description="Helical" evidence="1">
    <location>
        <begin position="6"/>
        <end position="30"/>
    </location>
</feature>
<keyword evidence="3" id="KW-1185">Reference proteome</keyword>
<gene>
    <name evidence="2" type="ORF">RG963_10595</name>
</gene>
<proteinExistence type="predicted"/>
<dbReference type="RefSeq" id="WP_310576242.1">
    <property type="nucleotide sequence ID" value="NZ_JAVKPK010000041.1"/>
</dbReference>
<feature type="transmembrane region" description="Helical" evidence="1">
    <location>
        <begin position="141"/>
        <end position="164"/>
    </location>
</feature>
<evidence type="ECO:0000256" key="1">
    <source>
        <dbReference type="SAM" id="Phobius"/>
    </source>
</evidence>
<feature type="transmembrane region" description="Helical" evidence="1">
    <location>
        <begin position="112"/>
        <end position="129"/>
    </location>
</feature>
<protein>
    <recommendedName>
        <fullName evidence="4">Cytochrome b561 domain-containing protein</fullName>
    </recommendedName>
</protein>
<feature type="transmembrane region" description="Helical" evidence="1">
    <location>
        <begin position="176"/>
        <end position="197"/>
    </location>
</feature>
<organism evidence="2 3">
    <name type="scientific">Methanosarcina baikalica</name>
    <dbReference type="NCBI Taxonomy" id="3073890"/>
    <lineage>
        <taxon>Archaea</taxon>
        <taxon>Methanobacteriati</taxon>
        <taxon>Methanobacteriota</taxon>
        <taxon>Stenosarchaea group</taxon>
        <taxon>Methanomicrobia</taxon>
        <taxon>Methanosarcinales</taxon>
        <taxon>Methanosarcinaceae</taxon>
        <taxon>Methanosarcina</taxon>
    </lineage>
</organism>
<evidence type="ECO:0008006" key="4">
    <source>
        <dbReference type="Google" id="ProtNLM"/>
    </source>
</evidence>
<accession>A0ABU2D2K5</accession>
<reference evidence="3" key="1">
    <citation type="submission" date="2023-07" db="EMBL/GenBank/DDBJ databases">
        <title>Whole-genome sequencing of a new Methanosarcina sp. Z-7115.</title>
        <authorList>
            <person name="Zhilina T.N."/>
            <person name="Merkel A.Y."/>
        </authorList>
    </citation>
    <scope>NUCLEOTIDE SEQUENCE [LARGE SCALE GENOMIC DNA]</scope>
    <source>
        <strain evidence="3">Z-7115</strain>
    </source>
</reference>
<comment type="caution">
    <text evidence="2">The sequence shown here is derived from an EMBL/GenBank/DDBJ whole genome shotgun (WGS) entry which is preliminary data.</text>
</comment>
<feature type="transmembrane region" description="Helical" evidence="1">
    <location>
        <begin position="227"/>
        <end position="247"/>
    </location>
</feature>
<feature type="transmembrane region" description="Helical" evidence="1">
    <location>
        <begin position="50"/>
        <end position="68"/>
    </location>
</feature>
<keyword evidence="1" id="KW-1133">Transmembrane helix</keyword>
<keyword evidence="1" id="KW-0472">Membrane</keyword>
<name>A0ABU2D2K5_9EURY</name>
<evidence type="ECO:0000313" key="2">
    <source>
        <dbReference type="EMBL" id="MDR7666215.1"/>
    </source>
</evidence>
<evidence type="ECO:0000313" key="3">
    <source>
        <dbReference type="Proteomes" id="UP001246244"/>
    </source>
</evidence>
<keyword evidence="1" id="KW-0812">Transmembrane</keyword>
<dbReference type="Proteomes" id="UP001246244">
    <property type="component" value="Unassembled WGS sequence"/>
</dbReference>
<feature type="transmembrane region" description="Helical" evidence="1">
    <location>
        <begin position="259"/>
        <end position="281"/>
    </location>
</feature>
<feature type="transmembrane region" description="Helical" evidence="1">
    <location>
        <begin position="80"/>
        <end position="100"/>
    </location>
</feature>